<comment type="caution">
    <text evidence="1">The sequence shown here is derived from an EMBL/GenBank/DDBJ whole genome shotgun (WGS) entry which is preliminary data.</text>
</comment>
<dbReference type="EMBL" id="MAYW01000014">
    <property type="protein sequence ID" value="ODS34053.1"/>
    <property type="molecule type" value="Genomic_DNA"/>
</dbReference>
<organism evidence="1 2">
    <name type="scientific">Candidatus Scalindua rubra</name>
    <dbReference type="NCBI Taxonomy" id="1872076"/>
    <lineage>
        <taxon>Bacteria</taxon>
        <taxon>Pseudomonadati</taxon>
        <taxon>Planctomycetota</taxon>
        <taxon>Candidatus Brocadiia</taxon>
        <taxon>Candidatus Brocadiales</taxon>
        <taxon>Candidatus Scalinduaceae</taxon>
        <taxon>Candidatus Scalindua</taxon>
    </lineage>
</organism>
<reference evidence="1 2" key="1">
    <citation type="submission" date="2016-07" db="EMBL/GenBank/DDBJ databases">
        <title>Draft genome of Scalindua rubra, obtained from a brine-seawater interface in the Red Sea, sheds light on salt adaptation in anammox bacteria.</title>
        <authorList>
            <person name="Speth D.R."/>
            <person name="Lagkouvardos I."/>
            <person name="Wang Y."/>
            <person name="Qian P.-Y."/>
            <person name="Dutilh B.E."/>
            <person name="Jetten M.S."/>
        </authorList>
    </citation>
    <scope>NUCLEOTIDE SEQUENCE [LARGE SCALE GENOMIC DNA]</scope>
    <source>
        <strain evidence="1">BSI-1</strain>
    </source>
</reference>
<accession>A0A1E3XEK2</accession>
<evidence type="ECO:0000313" key="2">
    <source>
        <dbReference type="Proteomes" id="UP000094056"/>
    </source>
</evidence>
<dbReference type="InterPro" id="IPR045397">
    <property type="entry name" value="TumE-like"/>
</dbReference>
<name>A0A1E3XEK2_9BACT</name>
<protein>
    <submittedName>
        <fullName evidence="1">Uncharacterized protein</fullName>
    </submittedName>
</protein>
<sequence length="128" mass="14915">MNQTFNFLEVISSLKESKLVSRVEIKTIDEIHASGIYKIRCRLIPSKYKLELRFVKTKGQILYSYQLFSNTPIIRWDNSPHYPKIKTHPHHFHAHDGKIIESELTGNVIMDIKKVLSAITKVIVKHEC</sequence>
<dbReference type="Proteomes" id="UP000094056">
    <property type="component" value="Unassembled WGS sequence"/>
</dbReference>
<dbReference type="AlphaFoldDB" id="A0A1E3XEK2"/>
<proteinExistence type="predicted"/>
<dbReference type="Pfam" id="PF20126">
    <property type="entry name" value="TumE"/>
    <property type="match status" value="1"/>
</dbReference>
<evidence type="ECO:0000313" key="1">
    <source>
        <dbReference type="EMBL" id="ODS34053.1"/>
    </source>
</evidence>
<gene>
    <name evidence="1" type="ORF">SCARUB_00826</name>
</gene>